<dbReference type="Proteomes" id="UP000029067">
    <property type="component" value="Unassembled WGS sequence"/>
</dbReference>
<gene>
    <name evidence="3" type="ORF">BCUN_0751</name>
</gene>
<feature type="chain" id="PRO_5001818682" evidence="2">
    <location>
        <begin position="30"/>
        <end position="475"/>
    </location>
</feature>
<dbReference type="eggNOG" id="COG4213">
    <property type="taxonomic scope" value="Bacteria"/>
</dbReference>
<sequence length="475" mass="50441">MVTSTLPRRVLAALTGVLIIMATCGCGQAKQHSPAAADTGDVAIFTPDDGFTLARDVPLNTWHRLVDALREELDGQGIDGDHVEVHTDSDLDSQNEALQDYVSDRTGDVRGSAEGRSGATTLVLAPAVAHHDLSRYYGDYVTAATSQEDAEALDRMADTLTLAREAGMRVVLLGNAVEGFTPDVQVPLVSARQIGQMQAEQLVSKLRLDSVSRGNPKYVEILVPYVGEEEQSLQFAQEAFAGVWSVLAGYFRSGKVISPSLRVTAATGEDDWEQVAFPADSAADVDAELRQRLGTPASHTTHVRIDGIISMDDSVAKDVCDTLSDLKYTGSAADINPSISIGDVVGSITGRQDVHKQQVPDPTRAPAVPDESSRDGSSSQWPIVTGFGAYISNMPDIVNGKQWMTGLVDMDANAHAVADVCVRLNAGTSLEVEYLEQADNTAQGAVHVPLTAVSAGNLKETLIDPGYVTLADAGL</sequence>
<keyword evidence="2" id="KW-0732">Signal</keyword>
<dbReference type="STRING" id="1688.BCUN_0751"/>
<keyword evidence="4" id="KW-1185">Reference proteome</keyword>
<evidence type="ECO:0000313" key="4">
    <source>
        <dbReference type="Proteomes" id="UP000029067"/>
    </source>
</evidence>
<feature type="region of interest" description="Disordered" evidence="1">
    <location>
        <begin position="352"/>
        <end position="380"/>
    </location>
</feature>
<organism evidence="3 4">
    <name type="scientific">Bifidobacterium cuniculi</name>
    <dbReference type="NCBI Taxonomy" id="1688"/>
    <lineage>
        <taxon>Bacteria</taxon>
        <taxon>Bacillati</taxon>
        <taxon>Actinomycetota</taxon>
        <taxon>Actinomycetes</taxon>
        <taxon>Bifidobacteriales</taxon>
        <taxon>Bifidobacteriaceae</taxon>
        <taxon>Bifidobacterium</taxon>
    </lineage>
</organism>
<protein>
    <submittedName>
        <fullName evidence="3">ABC-type xylose transport system protein</fullName>
    </submittedName>
</protein>
<dbReference type="OrthoDB" id="3239411at2"/>
<comment type="caution">
    <text evidence="3">The sequence shown here is derived from an EMBL/GenBank/DDBJ whole genome shotgun (WGS) entry which is preliminary data.</text>
</comment>
<dbReference type="RefSeq" id="WP_033517903.1">
    <property type="nucleotide sequence ID" value="NZ_JGYV01000010.1"/>
</dbReference>
<dbReference type="EMBL" id="JGYV01000010">
    <property type="protein sequence ID" value="KFI62920.1"/>
    <property type="molecule type" value="Genomic_DNA"/>
</dbReference>
<reference evidence="3 4" key="1">
    <citation type="submission" date="2014-03" db="EMBL/GenBank/DDBJ databases">
        <title>Genomics of Bifidobacteria.</title>
        <authorList>
            <person name="Ventura M."/>
            <person name="Milani C."/>
            <person name="Lugli G.A."/>
        </authorList>
    </citation>
    <scope>NUCLEOTIDE SEQUENCE [LARGE SCALE GENOMIC DNA]</scope>
    <source>
        <strain evidence="3 4">LMG 10738</strain>
    </source>
</reference>
<feature type="signal peptide" evidence="2">
    <location>
        <begin position="1"/>
        <end position="29"/>
    </location>
</feature>
<name>A0A087AVX0_9BIFI</name>
<evidence type="ECO:0000256" key="2">
    <source>
        <dbReference type="SAM" id="SignalP"/>
    </source>
</evidence>
<dbReference type="Gene3D" id="3.40.50.2300">
    <property type="match status" value="3"/>
</dbReference>
<proteinExistence type="predicted"/>
<evidence type="ECO:0000256" key="1">
    <source>
        <dbReference type="SAM" id="MobiDB-lite"/>
    </source>
</evidence>
<accession>A0A087AVX0</accession>
<evidence type="ECO:0000313" key="3">
    <source>
        <dbReference type="EMBL" id="KFI62920.1"/>
    </source>
</evidence>
<dbReference type="AlphaFoldDB" id="A0A087AVX0"/>